<dbReference type="PANTHER" id="PTHR38631">
    <property type="match status" value="1"/>
</dbReference>
<evidence type="ECO:0000313" key="3">
    <source>
        <dbReference type="Proteomes" id="UP000095282"/>
    </source>
</evidence>
<evidence type="ECO:0000313" key="4">
    <source>
        <dbReference type="WBParaSite" id="Csp11.Scaffold629.g14679.t1"/>
    </source>
</evidence>
<dbReference type="AlphaFoldDB" id="A0A1I7U474"/>
<sequence>MGKSKSKSNSRSISKLRRLFSGGPKVSESKEDLGSQPVSPAPSAGNSLTGNPKSKPKRKPSRDDGTGPKSQEDPASATPKSPSDDKAKGSKAKKAKKDEEQEASVFEEVQGPAAPVRTGTHGIKNKMRWKIDVEGADCLTDQKMPEVLEKLGKLRKKWRTKRCKVLKANEKPGGATEDEDEKEPNKSEDLIMTSARILQLVKLETLITKEVSEPDQEILRSYCRSGDQEEKAEQLIEKLVLAMLHAVVAKNEFVRQVGIPGELRMFAVDEKKAKLPMMALLMARKDLFYVSWSKPNRDVENMLDGTWAGMTVKKGPSAGPIRSARLGG</sequence>
<feature type="region of interest" description="Disordered" evidence="1">
    <location>
        <begin position="1"/>
        <end position="121"/>
    </location>
</feature>
<organism evidence="3 4">
    <name type="scientific">Caenorhabditis tropicalis</name>
    <dbReference type="NCBI Taxonomy" id="1561998"/>
    <lineage>
        <taxon>Eukaryota</taxon>
        <taxon>Metazoa</taxon>
        <taxon>Ecdysozoa</taxon>
        <taxon>Nematoda</taxon>
        <taxon>Chromadorea</taxon>
        <taxon>Rhabditida</taxon>
        <taxon>Rhabditina</taxon>
        <taxon>Rhabditomorpha</taxon>
        <taxon>Rhabditoidea</taxon>
        <taxon>Rhabditidae</taxon>
        <taxon>Peloderinae</taxon>
        <taxon>Caenorhabditis</taxon>
    </lineage>
</organism>
<evidence type="ECO:0000256" key="1">
    <source>
        <dbReference type="SAM" id="MobiDB-lite"/>
    </source>
</evidence>
<dbReference type="eggNOG" id="ENOG502R20G">
    <property type="taxonomic scope" value="Eukaryota"/>
</dbReference>
<feature type="region of interest" description="Disordered" evidence="1">
    <location>
        <begin position="165"/>
        <end position="188"/>
    </location>
</feature>
<dbReference type="STRING" id="1561998.A0A1I7U474"/>
<feature type="domain" description="DUF7774" evidence="2">
    <location>
        <begin position="191"/>
        <end position="278"/>
    </location>
</feature>
<dbReference type="WBParaSite" id="Csp11.Scaffold629.g14679.t1">
    <property type="protein sequence ID" value="Csp11.Scaffold629.g14679.t1"/>
    <property type="gene ID" value="Csp11.Scaffold629.g14679"/>
</dbReference>
<dbReference type="Proteomes" id="UP000095282">
    <property type="component" value="Unplaced"/>
</dbReference>
<accession>A0A1I7U474</accession>
<keyword evidence="3" id="KW-1185">Reference proteome</keyword>
<evidence type="ECO:0000259" key="2">
    <source>
        <dbReference type="Pfam" id="PF24983"/>
    </source>
</evidence>
<dbReference type="Pfam" id="PF24983">
    <property type="entry name" value="DUF7774"/>
    <property type="match status" value="1"/>
</dbReference>
<dbReference type="InterPro" id="IPR056676">
    <property type="entry name" value="DUF7774"/>
</dbReference>
<protein>
    <submittedName>
        <fullName evidence="4">FH2 domain-containing protein</fullName>
    </submittedName>
</protein>
<feature type="compositionally biased region" description="Basic residues" evidence="1">
    <location>
        <begin position="1"/>
        <end position="18"/>
    </location>
</feature>
<feature type="compositionally biased region" description="Basic and acidic residues" evidence="1">
    <location>
        <begin position="61"/>
        <end position="72"/>
    </location>
</feature>
<reference evidence="4" key="1">
    <citation type="submission" date="2016-11" db="UniProtKB">
        <authorList>
            <consortium name="WormBaseParasite"/>
        </authorList>
    </citation>
    <scope>IDENTIFICATION</scope>
</reference>
<name>A0A1I7U474_9PELO</name>
<proteinExistence type="predicted"/>
<dbReference type="PANTHER" id="PTHR38631:SF1">
    <property type="entry name" value="DUF2780 DOMAIN-CONTAINING PROTEIN-RELATED"/>
    <property type="match status" value="1"/>
</dbReference>